<dbReference type="GO" id="GO:0032259">
    <property type="term" value="P:methylation"/>
    <property type="evidence" value="ECO:0007669"/>
    <property type="project" value="UniProtKB-KW"/>
</dbReference>
<dbReference type="EC" id="2.1.1.10" evidence="8"/>
<evidence type="ECO:0000313" key="9">
    <source>
        <dbReference type="Proteomes" id="UP001149140"/>
    </source>
</evidence>
<dbReference type="RefSeq" id="WP_270044802.1">
    <property type="nucleotide sequence ID" value="NZ_JAPDOD010000048.1"/>
</dbReference>
<feature type="binding site" evidence="6">
    <location>
        <position position="247"/>
    </location>
    <ligand>
        <name>Zn(2+)</name>
        <dbReference type="ChEBI" id="CHEBI:29105"/>
    </ligand>
</feature>
<accession>A0A9X3S5E5</accession>
<keyword evidence="9" id="KW-1185">Reference proteome</keyword>
<comment type="cofactor">
    <cofactor evidence="5">
        <name>Zn(2+)</name>
        <dbReference type="ChEBI" id="CHEBI:29105"/>
    </cofactor>
    <text evidence="5">Binds 1 zinc ion per subunit.</text>
</comment>
<evidence type="ECO:0000256" key="4">
    <source>
        <dbReference type="ARBA" id="ARBA00022833"/>
    </source>
</evidence>
<keyword evidence="1 6" id="KW-0489">Methyltransferase</keyword>
<keyword evidence="2 6" id="KW-0808">Transferase</keyword>
<sequence>MHLRQLLAEGRRVQLDGGLSTALEELGADLDDPLWTARILRDEPSLVLAAHRAFVAAGAEIVISASYQAPDELLAESVRVARRAGVLVAGSVAPYGASLAGGQEYTGDYEVPAGWHERRLALLLEGEPDFLAIETQPRADEAAAIVSLLEDIDCWVTFTCSDGERTGHGEPIEEAVQAVLARQVAAVGVNCTAPEHVDELLARIRSVTDLPLVAYPNAGRVYDASTKTWRGGASSWSGNAAIVGGCCGVGPAALTS</sequence>
<dbReference type="GO" id="GO:0008898">
    <property type="term" value="F:S-adenosylmethionine-homocysteine S-methyltransferase activity"/>
    <property type="evidence" value="ECO:0007669"/>
    <property type="project" value="TreeGrafter"/>
</dbReference>
<dbReference type="PANTHER" id="PTHR46015:SF1">
    <property type="entry name" value="HOMOCYSTEINE S-METHYLTRANSFERASE-LIKE ISOFORM 1"/>
    <property type="match status" value="1"/>
</dbReference>
<evidence type="ECO:0000256" key="2">
    <source>
        <dbReference type="ARBA" id="ARBA00022679"/>
    </source>
</evidence>
<dbReference type="PROSITE" id="PS50970">
    <property type="entry name" value="HCY"/>
    <property type="match status" value="1"/>
</dbReference>
<name>A0A9X3S5E5_9ACTN</name>
<evidence type="ECO:0000313" key="8">
    <source>
        <dbReference type="EMBL" id="MDA0165542.1"/>
    </source>
</evidence>
<evidence type="ECO:0000256" key="6">
    <source>
        <dbReference type="PROSITE-ProRule" id="PRU00333"/>
    </source>
</evidence>
<dbReference type="SUPFAM" id="SSF82282">
    <property type="entry name" value="Homocysteine S-methyltransferase"/>
    <property type="match status" value="1"/>
</dbReference>
<dbReference type="Gene3D" id="3.20.20.330">
    <property type="entry name" value="Homocysteine-binding-like domain"/>
    <property type="match status" value="1"/>
</dbReference>
<organism evidence="8 9">
    <name type="scientific">Solirubrobacter ginsenosidimutans</name>
    <dbReference type="NCBI Taxonomy" id="490573"/>
    <lineage>
        <taxon>Bacteria</taxon>
        <taxon>Bacillati</taxon>
        <taxon>Actinomycetota</taxon>
        <taxon>Thermoleophilia</taxon>
        <taxon>Solirubrobacterales</taxon>
        <taxon>Solirubrobacteraceae</taxon>
        <taxon>Solirubrobacter</taxon>
    </lineage>
</organism>
<dbReference type="EMBL" id="JAPDOD010000048">
    <property type="protein sequence ID" value="MDA0165542.1"/>
    <property type="molecule type" value="Genomic_DNA"/>
</dbReference>
<reference evidence="8" key="1">
    <citation type="submission" date="2022-10" db="EMBL/GenBank/DDBJ databases">
        <title>The WGS of Solirubrobacter ginsenosidimutans DSM 21036.</title>
        <authorList>
            <person name="Jiang Z."/>
        </authorList>
    </citation>
    <scope>NUCLEOTIDE SEQUENCE</scope>
    <source>
        <strain evidence="8">DSM 21036</strain>
    </source>
</reference>
<protein>
    <submittedName>
        <fullName evidence="8">Homocysteine S-methyltransferase</fullName>
        <ecNumber evidence="8">2.1.1.10</ecNumber>
    </submittedName>
</protein>
<evidence type="ECO:0000256" key="5">
    <source>
        <dbReference type="PIRSR" id="PIRSR037505-2"/>
    </source>
</evidence>
<dbReference type="Proteomes" id="UP001149140">
    <property type="component" value="Unassembled WGS sequence"/>
</dbReference>
<evidence type="ECO:0000256" key="1">
    <source>
        <dbReference type="ARBA" id="ARBA00022603"/>
    </source>
</evidence>
<proteinExistence type="predicted"/>
<evidence type="ECO:0000259" key="7">
    <source>
        <dbReference type="PROSITE" id="PS50970"/>
    </source>
</evidence>
<feature type="domain" description="Hcy-binding" evidence="7">
    <location>
        <begin position="1"/>
        <end position="256"/>
    </location>
</feature>
<feature type="binding site" evidence="5 6">
    <location>
        <position position="191"/>
    </location>
    <ligand>
        <name>Zn(2+)</name>
        <dbReference type="ChEBI" id="CHEBI:29105"/>
    </ligand>
</feature>
<dbReference type="AlphaFoldDB" id="A0A9X3S5E5"/>
<dbReference type="NCBIfam" id="NF007020">
    <property type="entry name" value="PRK09485.1"/>
    <property type="match status" value="1"/>
</dbReference>
<dbReference type="GO" id="GO:0009086">
    <property type="term" value="P:methionine biosynthetic process"/>
    <property type="evidence" value="ECO:0007669"/>
    <property type="project" value="InterPro"/>
</dbReference>
<dbReference type="InterPro" id="IPR003726">
    <property type="entry name" value="HCY_dom"/>
</dbReference>
<feature type="binding site" evidence="6">
    <location>
        <position position="246"/>
    </location>
    <ligand>
        <name>Zn(2+)</name>
        <dbReference type="ChEBI" id="CHEBI:29105"/>
    </ligand>
</feature>
<gene>
    <name evidence="8" type="primary">mmuM</name>
    <name evidence="8" type="ORF">OM076_35055</name>
</gene>
<dbReference type="Pfam" id="PF02574">
    <property type="entry name" value="S-methyl_trans"/>
    <property type="match status" value="1"/>
</dbReference>
<dbReference type="PANTHER" id="PTHR46015">
    <property type="entry name" value="ZGC:172121"/>
    <property type="match status" value="1"/>
</dbReference>
<dbReference type="InterPro" id="IPR036589">
    <property type="entry name" value="HCY_dom_sf"/>
</dbReference>
<dbReference type="InterPro" id="IPR051486">
    <property type="entry name" value="Hcy_S-methyltransferase"/>
</dbReference>
<evidence type="ECO:0000256" key="3">
    <source>
        <dbReference type="ARBA" id="ARBA00022723"/>
    </source>
</evidence>
<dbReference type="GO" id="GO:0033528">
    <property type="term" value="P:S-methylmethionine cycle"/>
    <property type="evidence" value="ECO:0007669"/>
    <property type="project" value="TreeGrafter"/>
</dbReference>
<dbReference type="GO" id="GO:0008270">
    <property type="term" value="F:zinc ion binding"/>
    <property type="evidence" value="ECO:0007669"/>
    <property type="project" value="InterPro"/>
</dbReference>
<keyword evidence="4 5" id="KW-0862">Zinc</keyword>
<comment type="caution">
    <text evidence="8">The sequence shown here is derived from an EMBL/GenBank/DDBJ whole genome shotgun (WGS) entry which is preliminary data.</text>
</comment>
<keyword evidence="3 5" id="KW-0479">Metal-binding</keyword>